<evidence type="ECO:0000256" key="5">
    <source>
        <dbReference type="ARBA" id="ARBA00022692"/>
    </source>
</evidence>
<accession>A0A0P0IQL3</accession>
<reference evidence="13" key="1">
    <citation type="journal article" date="2016" name="Genome Announc.">
        <title>Revised genome sequence of the purple photosynthetic bacterium Blastochloris viridis.</title>
        <authorList>
            <person name="Liu L.N."/>
            <person name="Faulkner M."/>
            <person name="Liu X."/>
            <person name="Huang F."/>
            <person name="Darby A.C."/>
            <person name="Hall N."/>
        </authorList>
    </citation>
    <scope>NUCLEOTIDE SEQUENCE [LARGE SCALE GENOMIC DNA]</scope>
    <source>
        <strain evidence="13">ATCC 19567 / DSM 133 / F</strain>
    </source>
</reference>
<feature type="transmembrane region" description="Helical" evidence="9">
    <location>
        <begin position="107"/>
        <end position="127"/>
    </location>
</feature>
<dbReference type="Pfam" id="PF00528">
    <property type="entry name" value="BPD_transp_1"/>
    <property type="match status" value="1"/>
</dbReference>
<dbReference type="PANTHER" id="PTHR30614">
    <property type="entry name" value="MEMBRANE COMPONENT OF AMINO ACID ABC TRANSPORTER"/>
    <property type="match status" value="1"/>
</dbReference>
<feature type="region of interest" description="Disordered" evidence="10">
    <location>
        <begin position="1"/>
        <end position="23"/>
    </location>
</feature>
<comment type="subcellular location">
    <subcellularLocation>
        <location evidence="1">Cell inner membrane</location>
        <topology evidence="1">Multi-pass membrane protein</topology>
    </subcellularLocation>
    <subcellularLocation>
        <location evidence="9">Cell membrane</location>
        <topology evidence="9">Multi-pass membrane protein</topology>
    </subcellularLocation>
</comment>
<dbReference type="SUPFAM" id="SSF161098">
    <property type="entry name" value="MetI-like"/>
    <property type="match status" value="2"/>
</dbReference>
<keyword evidence="8 9" id="KW-0472">Membrane</keyword>
<keyword evidence="5 9" id="KW-0812">Transmembrane</keyword>
<keyword evidence="4" id="KW-1003">Cell membrane</keyword>
<feature type="domain" description="ABC transmembrane type-1" evidence="11">
    <location>
        <begin position="103"/>
        <end position="397"/>
    </location>
</feature>
<evidence type="ECO:0000256" key="10">
    <source>
        <dbReference type="SAM" id="MobiDB-lite"/>
    </source>
</evidence>
<dbReference type="Gene3D" id="1.10.3720.10">
    <property type="entry name" value="MetI-like"/>
    <property type="match status" value="2"/>
</dbReference>
<proteinExistence type="inferred from homology"/>
<dbReference type="STRING" id="1079.BVIR_1529"/>
<feature type="transmembrane region" description="Helical" evidence="9">
    <location>
        <begin position="277"/>
        <end position="296"/>
    </location>
</feature>
<dbReference type="GO" id="GO:0006865">
    <property type="term" value="P:amino acid transport"/>
    <property type="evidence" value="ECO:0007669"/>
    <property type="project" value="UniProtKB-KW"/>
</dbReference>
<sequence length="409" mass="43268">MRPGDLNPSGHVYDMTTDPDRPPARRFRLSPQALRAAALQILVVAAVAALAWSLIDTARSNLADQHIASGFGFFAATAGFDVSQSLIDYDRADSYGRVFLVGLANTLLVSALGIVFATALGFAVGIARLSPSWMLARLAGVYVEFARNLPLLFQILFWYMVVLGSLPGPRHSLEAPLGIFLNSRGLILPQPVAGDGLWWVAAAAGAAVLAAIVLLAWARARQARRGRRSLPAGRVALALVLGAPFATFLALGRPLALVPAELDGFNFTGGIRLVPELVALVAGLSFYTAGFVAEIVRAGIQSVDRGQSEAAASLGLRPGRTLHLVVIPQAMRVIVPPLTSQYLNVVKNSSLAMAIGFPDLVAVFAGTALNQTGQAIEIIAMTMAVYLAISLLTALAMNLYNRRLAPVGR</sequence>
<evidence type="ECO:0000259" key="11">
    <source>
        <dbReference type="PROSITE" id="PS50928"/>
    </source>
</evidence>
<evidence type="ECO:0000313" key="12">
    <source>
        <dbReference type="EMBL" id="CUU41974.1"/>
    </source>
</evidence>
<feature type="transmembrane region" description="Helical" evidence="9">
    <location>
        <begin position="375"/>
        <end position="400"/>
    </location>
</feature>
<comment type="similarity">
    <text evidence="2">Belongs to the binding-protein-dependent transport system permease family. HisMQ subfamily.</text>
</comment>
<evidence type="ECO:0000256" key="3">
    <source>
        <dbReference type="ARBA" id="ARBA00022448"/>
    </source>
</evidence>
<evidence type="ECO:0000256" key="4">
    <source>
        <dbReference type="ARBA" id="ARBA00022475"/>
    </source>
</evidence>
<dbReference type="NCBIfam" id="TIGR01726">
    <property type="entry name" value="HEQRo_perm_3TM"/>
    <property type="match status" value="1"/>
</dbReference>
<evidence type="ECO:0000256" key="9">
    <source>
        <dbReference type="RuleBase" id="RU363032"/>
    </source>
</evidence>
<evidence type="ECO:0000313" key="13">
    <source>
        <dbReference type="Proteomes" id="UP000065734"/>
    </source>
</evidence>
<dbReference type="GO" id="GO:0022857">
    <property type="term" value="F:transmembrane transporter activity"/>
    <property type="evidence" value="ECO:0007669"/>
    <property type="project" value="InterPro"/>
</dbReference>
<evidence type="ECO:0000256" key="7">
    <source>
        <dbReference type="ARBA" id="ARBA00022989"/>
    </source>
</evidence>
<feature type="transmembrane region" description="Helical" evidence="9">
    <location>
        <begin position="351"/>
        <end position="369"/>
    </location>
</feature>
<dbReference type="KEGG" id="bvr:BVIR_1529"/>
<name>A0A0P0IQL3_BLAVI</name>
<organism evidence="12 13">
    <name type="scientific">Blastochloris viridis</name>
    <name type="common">Rhodopseudomonas viridis</name>
    <dbReference type="NCBI Taxonomy" id="1079"/>
    <lineage>
        <taxon>Bacteria</taxon>
        <taxon>Pseudomonadati</taxon>
        <taxon>Pseudomonadota</taxon>
        <taxon>Alphaproteobacteria</taxon>
        <taxon>Hyphomicrobiales</taxon>
        <taxon>Blastochloridaceae</taxon>
        <taxon>Blastochloris</taxon>
    </lineage>
</organism>
<gene>
    <name evidence="12" type="primary">yecS</name>
    <name evidence="12" type="ORF">BVIRIDIS_09740</name>
</gene>
<keyword evidence="13" id="KW-1185">Reference proteome</keyword>
<feature type="transmembrane region" description="Helical" evidence="9">
    <location>
        <begin position="67"/>
        <end position="87"/>
    </location>
</feature>
<dbReference type="PANTHER" id="PTHR30614:SF37">
    <property type="entry name" value="AMINO-ACID ABC TRANSPORTER PERMEASE PROTEIN YHDX-RELATED"/>
    <property type="match status" value="1"/>
</dbReference>
<feature type="transmembrane region" description="Helical" evidence="9">
    <location>
        <begin position="33"/>
        <end position="55"/>
    </location>
</feature>
<dbReference type="InterPro" id="IPR043429">
    <property type="entry name" value="ArtM/GltK/GlnP/TcyL/YhdX-like"/>
</dbReference>
<dbReference type="GO" id="GO:0043190">
    <property type="term" value="C:ATP-binding cassette (ABC) transporter complex"/>
    <property type="evidence" value="ECO:0007669"/>
    <property type="project" value="InterPro"/>
</dbReference>
<dbReference type="AlphaFoldDB" id="A0A0P0IQL3"/>
<dbReference type="InterPro" id="IPR010065">
    <property type="entry name" value="AA_ABC_transptr_permease_3TM"/>
</dbReference>
<evidence type="ECO:0000256" key="2">
    <source>
        <dbReference type="ARBA" id="ARBA00010072"/>
    </source>
</evidence>
<dbReference type="InterPro" id="IPR035906">
    <property type="entry name" value="MetI-like_sf"/>
</dbReference>
<dbReference type="PATRIC" id="fig|1079.6.peg.1585"/>
<protein>
    <submittedName>
        <fullName evidence="12">Inner membrane amino-acid ABC transporter permease protein yecS</fullName>
    </submittedName>
</protein>
<feature type="transmembrane region" description="Helical" evidence="9">
    <location>
        <begin position="237"/>
        <end position="257"/>
    </location>
</feature>
<keyword evidence="6" id="KW-0029">Amino-acid transport</keyword>
<keyword evidence="7 9" id="KW-1133">Transmembrane helix</keyword>
<feature type="transmembrane region" description="Helical" evidence="9">
    <location>
        <begin position="196"/>
        <end position="217"/>
    </location>
</feature>
<evidence type="ECO:0000256" key="1">
    <source>
        <dbReference type="ARBA" id="ARBA00004429"/>
    </source>
</evidence>
<dbReference type="PROSITE" id="PS50928">
    <property type="entry name" value="ABC_TM1"/>
    <property type="match status" value="1"/>
</dbReference>
<dbReference type="Proteomes" id="UP000065734">
    <property type="component" value="Chromosome I"/>
</dbReference>
<evidence type="ECO:0000256" key="6">
    <source>
        <dbReference type="ARBA" id="ARBA00022970"/>
    </source>
</evidence>
<dbReference type="InterPro" id="IPR000515">
    <property type="entry name" value="MetI-like"/>
</dbReference>
<dbReference type="EMBL" id="LN907867">
    <property type="protein sequence ID" value="CUU41974.1"/>
    <property type="molecule type" value="Genomic_DNA"/>
</dbReference>
<evidence type="ECO:0000256" key="8">
    <source>
        <dbReference type="ARBA" id="ARBA00023136"/>
    </source>
</evidence>
<dbReference type="CDD" id="cd06261">
    <property type="entry name" value="TM_PBP2"/>
    <property type="match status" value="1"/>
</dbReference>
<feature type="transmembrane region" description="Helical" evidence="9">
    <location>
        <begin position="148"/>
        <end position="166"/>
    </location>
</feature>
<keyword evidence="3 9" id="KW-0813">Transport</keyword>